<evidence type="ECO:0000256" key="1">
    <source>
        <dbReference type="ARBA" id="ARBA00022723"/>
    </source>
</evidence>
<dbReference type="InterPro" id="IPR013087">
    <property type="entry name" value="Znf_C2H2_type"/>
</dbReference>
<dbReference type="FunFam" id="3.30.160.60:FF:000624">
    <property type="entry name" value="zinc finger protein 697"/>
    <property type="match status" value="1"/>
</dbReference>
<evidence type="ECO:0000256" key="2">
    <source>
        <dbReference type="ARBA" id="ARBA00022737"/>
    </source>
</evidence>
<keyword evidence="2" id="KW-0677">Repeat</keyword>
<dbReference type="PANTHER" id="PTHR16515">
    <property type="entry name" value="PR DOMAIN ZINC FINGER PROTEIN"/>
    <property type="match status" value="1"/>
</dbReference>
<feature type="region of interest" description="Disordered" evidence="6">
    <location>
        <begin position="143"/>
        <end position="191"/>
    </location>
</feature>
<dbReference type="AlphaFoldDB" id="Q4S3M2"/>
<dbReference type="PROSITE" id="PS00028">
    <property type="entry name" value="ZINC_FINGER_C2H2_1"/>
    <property type="match status" value="3"/>
</dbReference>
<dbReference type="Gene3D" id="3.30.160.60">
    <property type="entry name" value="Classic Zinc Finger"/>
    <property type="match status" value="3"/>
</dbReference>
<dbReference type="GO" id="GO:0005634">
    <property type="term" value="C:nucleus"/>
    <property type="evidence" value="ECO:0007669"/>
    <property type="project" value="TreeGrafter"/>
</dbReference>
<comment type="caution">
    <text evidence="8">The sequence shown here is derived from an EMBL/GenBank/DDBJ whole genome shotgun (WGS) entry which is preliminary data.</text>
</comment>
<feature type="compositionally biased region" description="Acidic residues" evidence="6">
    <location>
        <begin position="172"/>
        <end position="183"/>
    </location>
</feature>
<reference evidence="8" key="1">
    <citation type="journal article" date="2004" name="Nature">
        <title>Genome duplication in the teleost fish Tetraodon nigroviridis reveals the early vertebrate proto-karyotype.</title>
        <authorList>
            <person name="Jaillon O."/>
            <person name="Aury J.-M."/>
            <person name="Brunet F."/>
            <person name="Petit J.-L."/>
            <person name="Stange-Thomann N."/>
            <person name="Mauceli E."/>
            <person name="Bouneau L."/>
            <person name="Fischer C."/>
            <person name="Ozouf-Costaz C."/>
            <person name="Bernot A."/>
            <person name="Nicaud S."/>
            <person name="Jaffe D."/>
            <person name="Fisher S."/>
            <person name="Lutfalla G."/>
            <person name="Dossat C."/>
            <person name="Segurens B."/>
            <person name="Dasilva C."/>
            <person name="Salanoubat M."/>
            <person name="Levy M."/>
            <person name="Boudet N."/>
            <person name="Castellano S."/>
            <person name="Anthouard V."/>
            <person name="Jubin C."/>
            <person name="Castelli V."/>
            <person name="Katinka M."/>
            <person name="Vacherie B."/>
            <person name="Biemont C."/>
            <person name="Skalli Z."/>
            <person name="Cattolico L."/>
            <person name="Poulain J."/>
            <person name="De Berardinis V."/>
            <person name="Cruaud C."/>
            <person name="Duprat S."/>
            <person name="Brottier P."/>
            <person name="Coutanceau J.-P."/>
            <person name="Gouzy J."/>
            <person name="Parra G."/>
            <person name="Lardier G."/>
            <person name="Chapple C."/>
            <person name="McKernan K.J."/>
            <person name="McEwan P."/>
            <person name="Bosak S."/>
            <person name="Kellis M."/>
            <person name="Volff J.-N."/>
            <person name="Guigo R."/>
            <person name="Zody M.C."/>
            <person name="Mesirov J."/>
            <person name="Lindblad-Toh K."/>
            <person name="Birren B."/>
            <person name="Nusbaum C."/>
            <person name="Kahn D."/>
            <person name="Robinson-Rechavi M."/>
            <person name="Laudet V."/>
            <person name="Schachter V."/>
            <person name="Quetier F."/>
            <person name="Saurin W."/>
            <person name="Scarpelli C."/>
            <person name="Wincker P."/>
            <person name="Lander E.S."/>
            <person name="Weissenbach J."/>
            <person name="Roest Crollius H."/>
        </authorList>
    </citation>
    <scope>NUCLEOTIDE SEQUENCE [LARGE SCALE GENOMIC DNA]</scope>
</reference>
<evidence type="ECO:0000313" key="8">
    <source>
        <dbReference type="EMBL" id="CAG04760.1"/>
    </source>
</evidence>
<evidence type="ECO:0000256" key="5">
    <source>
        <dbReference type="PROSITE-ProRule" id="PRU00042"/>
    </source>
</evidence>
<keyword evidence="3 5" id="KW-0863">Zinc-finger</keyword>
<feature type="region of interest" description="Disordered" evidence="6">
    <location>
        <begin position="245"/>
        <end position="270"/>
    </location>
</feature>
<dbReference type="GO" id="GO:0010468">
    <property type="term" value="P:regulation of gene expression"/>
    <property type="evidence" value="ECO:0007669"/>
    <property type="project" value="TreeGrafter"/>
</dbReference>
<feature type="domain" description="C2H2-type" evidence="7">
    <location>
        <begin position="353"/>
        <end position="380"/>
    </location>
</feature>
<sequence length="402" mass="44536">MMEESVSTFETHLTAVMDSLIRASVCEITKLFQETVNDYLVELSLSKRENEALKLRLRLTENKLRTERKYGLGWAVQRRSAGPGGVSGGDEEDEGGLAEDEEGEGSLSVEGEEISSIKEEFDPAESYQPASLQLIKEALKMHTPSQNLQAASRAQSEGDLSDPPPALHTEEKDEEAWDVDSAEPPEGGCVDDLRGLESALRSDGGREDTALLASHPVGTDTEVVRGGSVNLAPKYIVWRSLHHGGGGGGPPLPPGRLPVTGQRRRGRPFPLRPLRQHVQPRLGPEEPRMRLRGGGPHCCDICGKRFTHLRSLERHHLVHTGERPHRCPQCGRSFSRLGNLERHQRIHTGERPYGCDACGKRFSRVEYLKRHQLIHSNEKATLKCSHCGTGFSDVEQLKNHQC</sequence>
<evidence type="ECO:0000256" key="3">
    <source>
        <dbReference type="ARBA" id="ARBA00022771"/>
    </source>
</evidence>
<evidence type="ECO:0000259" key="7">
    <source>
        <dbReference type="PROSITE" id="PS50157"/>
    </source>
</evidence>
<gene>
    <name evidence="8" type="ORF">GSTENG00024591001</name>
</gene>
<feature type="compositionally biased region" description="Polar residues" evidence="6">
    <location>
        <begin position="143"/>
        <end position="155"/>
    </location>
</feature>
<dbReference type="InterPro" id="IPR036236">
    <property type="entry name" value="Znf_C2H2_sf"/>
</dbReference>
<feature type="domain" description="C2H2-type" evidence="7">
    <location>
        <begin position="382"/>
        <end position="402"/>
    </location>
</feature>
<feature type="domain" description="C2H2-type" evidence="7">
    <location>
        <begin position="297"/>
        <end position="324"/>
    </location>
</feature>
<dbReference type="HOGENOM" id="CLU_002678_42_11_1"/>
<dbReference type="KEGG" id="tng:GSTEN00024591G001"/>
<feature type="region of interest" description="Disordered" evidence="6">
    <location>
        <begin position="79"/>
        <end position="114"/>
    </location>
</feature>
<dbReference type="PROSITE" id="PS50157">
    <property type="entry name" value="ZINC_FINGER_C2H2_2"/>
    <property type="match status" value="4"/>
</dbReference>
<dbReference type="PANTHER" id="PTHR16515:SF58">
    <property type="entry name" value="ZINC FINGER PROTEIN 22"/>
    <property type="match status" value="1"/>
</dbReference>
<reference evidence="8" key="2">
    <citation type="submission" date="2004-02" db="EMBL/GenBank/DDBJ databases">
        <authorList>
            <consortium name="Genoscope"/>
            <consortium name="Whitehead Institute Centre for Genome Research"/>
        </authorList>
    </citation>
    <scope>NUCLEOTIDE SEQUENCE</scope>
</reference>
<keyword evidence="4" id="KW-0862">Zinc</keyword>
<dbReference type="GO" id="GO:0008270">
    <property type="term" value="F:zinc ion binding"/>
    <property type="evidence" value="ECO:0007669"/>
    <property type="project" value="UniProtKB-KW"/>
</dbReference>
<dbReference type="SUPFAM" id="SSF57667">
    <property type="entry name" value="beta-beta-alpha zinc fingers"/>
    <property type="match status" value="2"/>
</dbReference>
<proteinExistence type="predicted"/>
<dbReference type="InterPro" id="IPR050331">
    <property type="entry name" value="Zinc_finger"/>
</dbReference>
<dbReference type="FunFam" id="3.30.160.60:FF:000100">
    <property type="entry name" value="Zinc finger 45-like"/>
    <property type="match status" value="1"/>
</dbReference>
<feature type="domain" description="C2H2-type" evidence="7">
    <location>
        <begin position="325"/>
        <end position="352"/>
    </location>
</feature>
<accession>Q4S3M2</accession>
<organism evidence="8">
    <name type="scientific">Tetraodon nigroviridis</name>
    <name type="common">Spotted green pufferfish</name>
    <name type="synonym">Chelonodon nigroviridis</name>
    <dbReference type="NCBI Taxonomy" id="99883"/>
    <lineage>
        <taxon>Eukaryota</taxon>
        <taxon>Metazoa</taxon>
        <taxon>Chordata</taxon>
        <taxon>Craniata</taxon>
        <taxon>Vertebrata</taxon>
        <taxon>Euteleostomi</taxon>
        <taxon>Actinopterygii</taxon>
        <taxon>Neopterygii</taxon>
        <taxon>Teleostei</taxon>
        <taxon>Neoteleostei</taxon>
        <taxon>Acanthomorphata</taxon>
        <taxon>Eupercaria</taxon>
        <taxon>Tetraodontiformes</taxon>
        <taxon>Tetradontoidea</taxon>
        <taxon>Tetraodontidae</taxon>
        <taxon>Tetraodon</taxon>
    </lineage>
</organism>
<keyword evidence="1" id="KW-0479">Metal-binding</keyword>
<feature type="non-terminal residue" evidence="8">
    <location>
        <position position="402"/>
    </location>
</feature>
<evidence type="ECO:0000256" key="4">
    <source>
        <dbReference type="ARBA" id="ARBA00022833"/>
    </source>
</evidence>
<protein>
    <submittedName>
        <fullName evidence="8">(spotted green pufferfish) hypothetical protein</fullName>
    </submittedName>
</protein>
<name>Q4S3M2_TETNG</name>
<dbReference type="Pfam" id="PF13912">
    <property type="entry name" value="zf-C2H2_6"/>
    <property type="match status" value="1"/>
</dbReference>
<dbReference type="Pfam" id="PF00096">
    <property type="entry name" value="zf-C2H2"/>
    <property type="match status" value="2"/>
</dbReference>
<feature type="compositionally biased region" description="Acidic residues" evidence="6">
    <location>
        <begin position="89"/>
        <end position="104"/>
    </location>
</feature>
<dbReference type="SMART" id="SM00355">
    <property type="entry name" value="ZnF_C2H2"/>
    <property type="match status" value="4"/>
</dbReference>
<dbReference type="FunFam" id="3.30.160.60:FF:002019">
    <property type="entry name" value="zinc finger protein 263-like"/>
    <property type="match status" value="1"/>
</dbReference>
<dbReference type="EMBL" id="CAAE01014749">
    <property type="protein sequence ID" value="CAG04760.1"/>
    <property type="molecule type" value="Genomic_DNA"/>
</dbReference>
<evidence type="ECO:0000256" key="6">
    <source>
        <dbReference type="SAM" id="MobiDB-lite"/>
    </source>
</evidence>
<dbReference type="OrthoDB" id="8922241at2759"/>